<feature type="transmembrane region" description="Helical" evidence="1">
    <location>
        <begin position="105"/>
        <end position="125"/>
    </location>
</feature>
<sequence length="578" mass="66915">MKKNNVSSAILYVSLLAFISFVVYILYINQEVFYTVHDRSEFLFGTPFFHTLMQKPFGLIQYVGAWFTQLFCHPALGAGVLVAIWTLIFYVGAKAFRLQGSASALMLLPVACLLTSIVDLGYWIYILPIRGYWFSQSIGYLIMLLFLWAARSTPRKWHIVWYLLAFCIYPVLGWFALLFILCLALSEKPTWRELVGIVLLVFTASIWHTQFYSNLKFDNVMLAGMPRFVTPLDSSARLSIPFWALGAISILIPLCGRLLAKKLTPVLCAVAGIIFTSSLMFHDRNYIDEMRMVRYASGDNWKEVLRMAEETKKPTRTMVFLKNIALMNEGGLLDRSFKLGNDGENITNPDSLHVSLLDIASPLVYYNYGMMNEAIRLSFENAIQAGFSPFYLKMLSRCALATGDQKLVERYTTLLHHHPFYSNWQPVPVTEKIKELQKCYPDELTGVENSDSYIVNGISLWYESDSKVASEQALLYAMLRCDSRRFWASMRNYVKLHMNEKFPLHAQEAYIMYMDKSPEEKRMILPVEQSIYDHYKQFWGSLEKLAKPGMKFEEAGEMMREEWGDTYWWYNIFGRKIY</sequence>
<proteinExistence type="predicted"/>
<protein>
    <recommendedName>
        <fullName evidence="4">Transmembrane protein</fullName>
    </recommendedName>
</protein>
<feature type="transmembrane region" description="Helical" evidence="1">
    <location>
        <begin position="9"/>
        <end position="28"/>
    </location>
</feature>
<keyword evidence="1" id="KW-0812">Transmembrane</keyword>
<feature type="transmembrane region" description="Helical" evidence="1">
    <location>
        <begin position="48"/>
        <end position="68"/>
    </location>
</feature>
<keyword evidence="1" id="KW-1133">Transmembrane helix</keyword>
<dbReference type="InterPro" id="IPR045692">
    <property type="entry name" value="DUF6057"/>
</dbReference>
<evidence type="ECO:0000313" key="2">
    <source>
        <dbReference type="EMBL" id="SEW25152.1"/>
    </source>
</evidence>
<name>A0A1I0QE23_9BACT</name>
<feature type="transmembrane region" description="Helical" evidence="1">
    <location>
        <begin position="263"/>
        <end position="281"/>
    </location>
</feature>
<keyword evidence="3" id="KW-1185">Reference proteome</keyword>
<evidence type="ECO:0000313" key="3">
    <source>
        <dbReference type="Proteomes" id="UP000199373"/>
    </source>
</evidence>
<feature type="transmembrane region" description="Helical" evidence="1">
    <location>
        <begin position="132"/>
        <end position="150"/>
    </location>
</feature>
<accession>A0A1I0QE23</accession>
<feature type="transmembrane region" description="Helical" evidence="1">
    <location>
        <begin position="194"/>
        <end position="215"/>
    </location>
</feature>
<dbReference type="AlphaFoldDB" id="A0A1I0QE23"/>
<feature type="transmembrane region" description="Helical" evidence="1">
    <location>
        <begin position="235"/>
        <end position="256"/>
    </location>
</feature>
<feature type="transmembrane region" description="Helical" evidence="1">
    <location>
        <begin position="75"/>
        <end position="93"/>
    </location>
</feature>
<dbReference type="Pfam" id="PF19529">
    <property type="entry name" value="DUF6057"/>
    <property type="match status" value="1"/>
</dbReference>
<keyword evidence="1" id="KW-0472">Membrane</keyword>
<organism evidence="2 3">
    <name type="scientific">Prevotella aff. ruminicola Tc2-24</name>
    <dbReference type="NCBI Taxonomy" id="81582"/>
    <lineage>
        <taxon>Bacteria</taxon>
        <taxon>Pseudomonadati</taxon>
        <taxon>Bacteroidota</taxon>
        <taxon>Bacteroidia</taxon>
        <taxon>Bacteroidales</taxon>
        <taxon>Prevotellaceae</taxon>
        <taxon>Prevotella</taxon>
    </lineage>
</organism>
<evidence type="ECO:0008006" key="4">
    <source>
        <dbReference type="Google" id="ProtNLM"/>
    </source>
</evidence>
<feature type="transmembrane region" description="Helical" evidence="1">
    <location>
        <begin position="162"/>
        <end position="185"/>
    </location>
</feature>
<gene>
    <name evidence="2" type="ORF">SAMN04487850_2379</name>
</gene>
<dbReference type="EMBL" id="FOIQ01000006">
    <property type="protein sequence ID" value="SEW25152.1"/>
    <property type="molecule type" value="Genomic_DNA"/>
</dbReference>
<reference evidence="2 3" key="1">
    <citation type="submission" date="2016-10" db="EMBL/GenBank/DDBJ databases">
        <authorList>
            <person name="de Groot N.N."/>
        </authorList>
    </citation>
    <scope>NUCLEOTIDE SEQUENCE [LARGE SCALE GENOMIC DNA]</scope>
    <source>
        <strain evidence="2 3">TC2-24</strain>
    </source>
</reference>
<evidence type="ECO:0000256" key="1">
    <source>
        <dbReference type="SAM" id="Phobius"/>
    </source>
</evidence>
<dbReference type="Proteomes" id="UP000199373">
    <property type="component" value="Unassembled WGS sequence"/>
</dbReference>